<dbReference type="Proteomes" id="UP001589838">
    <property type="component" value="Unassembled WGS sequence"/>
</dbReference>
<evidence type="ECO:0000259" key="1">
    <source>
        <dbReference type="PROSITE" id="PS51782"/>
    </source>
</evidence>
<dbReference type="InterPro" id="IPR018392">
    <property type="entry name" value="LysM"/>
</dbReference>
<dbReference type="PROSITE" id="PS51782">
    <property type="entry name" value="LYSM"/>
    <property type="match status" value="1"/>
</dbReference>
<name>A0ABV6KCP9_9BACI</name>
<comment type="caution">
    <text evidence="2">The sequence shown here is derived from an EMBL/GenBank/DDBJ whole genome shotgun (WGS) entry which is preliminary data.</text>
</comment>
<organism evidence="2 3">
    <name type="scientific">Halalkalibacter kiskunsagensis</name>
    <dbReference type="NCBI Taxonomy" id="1548599"/>
    <lineage>
        <taxon>Bacteria</taxon>
        <taxon>Bacillati</taxon>
        <taxon>Bacillota</taxon>
        <taxon>Bacilli</taxon>
        <taxon>Bacillales</taxon>
        <taxon>Bacillaceae</taxon>
        <taxon>Halalkalibacter</taxon>
    </lineage>
</organism>
<accession>A0ABV6KCP9</accession>
<keyword evidence="3" id="KW-1185">Reference proteome</keyword>
<dbReference type="EMBL" id="JBHLUX010000025">
    <property type="protein sequence ID" value="MFC0470732.1"/>
    <property type="molecule type" value="Genomic_DNA"/>
</dbReference>
<sequence>MTEITEDNGLTLEELSKANPKISNIDLIYVGQQINLHKIEPHFRTK</sequence>
<protein>
    <submittedName>
        <fullName evidence="2">LysM peptidoglycan-binding domain-containing protein</fullName>
    </submittedName>
</protein>
<evidence type="ECO:0000313" key="3">
    <source>
        <dbReference type="Proteomes" id="UP001589838"/>
    </source>
</evidence>
<dbReference type="InterPro" id="IPR036779">
    <property type="entry name" value="LysM_dom_sf"/>
</dbReference>
<gene>
    <name evidence="2" type="ORF">ACFFHM_09560</name>
</gene>
<dbReference type="Pfam" id="PF01476">
    <property type="entry name" value="LysM"/>
    <property type="match status" value="1"/>
</dbReference>
<proteinExistence type="predicted"/>
<reference evidence="2 3" key="1">
    <citation type="submission" date="2024-09" db="EMBL/GenBank/DDBJ databases">
        <authorList>
            <person name="Sun Q."/>
            <person name="Mori K."/>
        </authorList>
    </citation>
    <scope>NUCLEOTIDE SEQUENCE [LARGE SCALE GENOMIC DNA]</scope>
    <source>
        <strain evidence="2 3">NCAIM B.02610</strain>
    </source>
</reference>
<feature type="domain" description="LysM" evidence="1">
    <location>
        <begin position="1"/>
        <end position="36"/>
    </location>
</feature>
<evidence type="ECO:0000313" key="2">
    <source>
        <dbReference type="EMBL" id="MFC0470732.1"/>
    </source>
</evidence>
<dbReference type="RefSeq" id="WP_335960501.1">
    <property type="nucleotide sequence ID" value="NZ_JAXBLX010000010.1"/>
</dbReference>
<dbReference type="Gene3D" id="3.10.350.10">
    <property type="entry name" value="LysM domain"/>
    <property type="match status" value="1"/>
</dbReference>